<dbReference type="Ensembl" id="ENSSANT00000109965.1">
    <property type="protein sequence ID" value="ENSSANP00000103611.1"/>
    <property type="gene ID" value="ENSSANG00000050765.1"/>
</dbReference>
<feature type="domain" description="Ig-like" evidence="17">
    <location>
        <begin position="484"/>
        <end position="575"/>
    </location>
</feature>
<evidence type="ECO:0000256" key="12">
    <source>
        <dbReference type="ARBA" id="ARBA00023319"/>
    </source>
</evidence>
<dbReference type="SMART" id="SM00408">
    <property type="entry name" value="IGc2"/>
    <property type="match status" value="6"/>
</dbReference>
<feature type="domain" description="Fibronectin type-III" evidence="18">
    <location>
        <begin position="1493"/>
        <end position="1610"/>
    </location>
</feature>
<keyword evidence="12" id="KW-0393">Immunoglobulin domain</keyword>
<dbReference type="FunFam" id="2.60.40.10:FF:000202">
    <property type="entry name" value="Sidekick cell adhesion molecule 1"/>
    <property type="match status" value="1"/>
</dbReference>
<evidence type="ECO:0000259" key="17">
    <source>
        <dbReference type="PROSITE" id="PS50835"/>
    </source>
</evidence>
<evidence type="ECO:0000256" key="2">
    <source>
        <dbReference type="ARBA" id="ARBA00022475"/>
    </source>
</evidence>
<reference evidence="19" key="1">
    <citation type="submission" date="2025-08" db="UniProtKB">
        <authorList>
            <consortium name="Ensembl"/>
        </authorList>
    </citation>
    <scope>IDENTIFICATION</scope>
</reference>
<evidence type="ECO:0000256" key="15">
    <source>
        <dbReference type="SAM" id="MobiDB-lite"/>
    </source>
</evidence>
<evidence type="ECO:0000256" key="11">
    <source>
        <dbReference type="ARBA" id="ARBA00023180"/>
    </source>
</evidence>
<dbReference type="FunFam" id="2.60.40.10:FF:000237">
    <property type="entry name" value="Sidekick cell adhesion molecule 2"/>
    <property type="match status" value="1"/>
</dbReference>
<dbReference type="InterPro" id="IPR007110">
    <property type="entry name" value="Ig-like_dom"/>
</dbReference>
<comment type="similarity">
    <text evidence="14">Belongs to the sidekick family.</text>
</comment>
<evidence type="ECO:0000256" key="9">
    <source>
        <dbReference type="ARBA" id="ARBA00023136"/>
    </source>
</evidence>
<evidence type="ECO:0000313" key="19">
    <source>
        <dbReference type="Ensembl" id="ENSSANP00000103611.1"/>
    </source>
</evidence>
<dbReference type="FunFam" id="2.60.40.10:FF:000267">
    <property type="entry name" value="Sidekick cell adhesion molecule 2"/>
    <property type="match status" value="1"/>
</dbReference>
<feature type="domain" description="Fibronectin type-III" evidence="18">
    <location>
        <begin position="885"/>
        <end position="979"/>
    </location>
</feature>
<evidence type="ECO:0000256" key="3">
    <source>
        <dbReference type="ARBA" id="ARBA00022692"/>
    </source>
</evidence>
<dbReference type="PANTHER" id="PTHR44170:SF49">
    <property type="entry name" value="PROTEIN SIDEKICK-1 ISOFORM X1"/>
    <property type="match status" value="1"/>
</dbReference>
<dbReference type="FunFam" id="2.60.40.10:FF:000266">
    <property type="entry name" value="Sidekick cell adhesion molecule 2"/>
    <property type="match status" value="1"/>
</dbReference>
<dbReference type="FunFam" id="2.60.40.10:FF:000434">
    <property type="entry name" value="Sidekick cell adhesion molecule 2"/>
    <property type="match status" value="1"/>
</dbReference>
<evidence type="ECO:0000256" key="6">
    <source>
        <dbReference type="ARBA" id="ARBA00022889"/>
    </source>
</evidence>
<feature type="domain" description="Fibronectin type-III" evidence="18">
    <location>
        <begin position="782"/>
        <end position="881"/>
    </location>
</feature>
<dbReference type="GO" id="GO:0045202">
    <property type="term" value="C:synapse"/>
    <property type="evidence" value="ECO:0007669"/>
    <property type="project" value="UniProtKB-SubCell"/>
</dbReference>
<dbReference type="InterPro" id="IPR036179">
    <property type="entry name" value="Ig-like_dom_sf"/>
</dbReference>
<comment type="subcellular location">
    <subcellularLocation>
        <location evidence="1">Cell membrane</location>
        <topology evidence="1">Single-pass type I membrane protein</topology>
    </subcellularLocation>
    <subcellularLocation>
        <location evidence="13">Synapse</location>
    </subcellularLocation>
</comment>
<dbReference type="SMART" id="SM00060">
    <property type="entry name" value="FN3"/>
    <property type="match status" value="13"/>
</dbReference>
<feature type="domain" description="Fibronectin type-III" evidence="18">
    <location>
        <begin position="1818"/>
        <end position="1916"/>
    </location>
</feature>
<dbReference type="PROSITE" id="PS50853">
    <property type="entry name" value="FN3"/>
    <property type="match status" value="12"/>
</dbReference>
<keyword evidence="8" id="KW-0770">Synapse</keyword>
<dbReference type="SMART" id="SM00409">
    <property type="entry name" value="IG"/>
    <property type="match status" value="6"/>
</dbReference>
<evidence type="ECO:0000256" key="5">
    <source>
        <dbReference type="ARBA" id="ARBA00022737"/>
    </source>
</evidence>
<keyword evidence="6" id="KW-0130">Cell adhesion</keyword>
<dbReference type="Pfam" id="PF07679">
    <property type="entry name" value="I-set"/>
    <property type="match status" value="3"/>
</dbReference>
<proteinExistence type="inferred from homology"/>
<evidence type="ECO:0000256" key="8">
    <source>
        <dbReference type="ARBA" id="ARBA00023018"/>
    </source>
</evidence>
<dbReference type="GO" id="GO:0005886">
    <property type="term" value="C:plasma membrane"/>
    <property type="evidence" value="ECO:0007669"/>
    <property type="project" value="UniProtKB-SubCell"/>
</dbReference>
<feature type="domain" description="Ig-like" evidence="17">
    <location>
        <begin position="390"/>
        <end position="479"/>
    </location>
</feature>
<keyword evidence="4" id="KW-0732">Signal</keyword>
<dbReference type="PROSITE" id="PS50835">
    <property type="entry name" value="IG_LIKE"/>
    <property type="match status" value="5"/>
</dbReference>
<dbReference type="FunFam" id="2.60.40.10:FF:000209">
    <property type="entry name" value="Sidekick cell adhesion molecule 2"/>
    <property type="match status" value="1"/>
</dbReference>
<accession>A0A671T3N3</accession>
<dbReference type="FunFam" id="2.60.40.10:FF:000236">
    <property type="entry name" value="Sidekick cell adhesion molecule 2"/>
    <property type="match status" value="1"/>
</dbReference>
<feature type="domain" description="Fibronectin type-III" evidence="18">
    <location>
        <begin position="580"/>
        <end position="676"/>
    </location>
</feature>
<reference evidence="19" key="2">
    <citation type="submission" date="2025-09" db="UniProtKB">
        <authorList>
            <consortium name="Ensembl"/>
        </authorList>
    </citation>
    <scope>IDENTIFICATION</scope>
</reference>
<dbReference type="InterPro" id="IPR036116">
    <property type="entry name" value="FN3_sf"/>
</dbReference>
<feature type="domain" description="Fibronectin type-III" evidence="18">
    <location>
        <begin position="983"/>
        <end position="1083"/>
    </location>
</feature>
<evidence type="ECO:0000259" key="18">
    <source>
        <dbReference type="PROSITE" id="PS50853"/>
    </source>
</evidence>
<dbReference type="InterPro" id="IPR013098">
    <property type="entry name" value="Ig_I-set"/>
</dbReference>
<dbReference type="InterPro" id="IPR003599">
    <property type="entry name" value="Ig_sub"/>
</dbReference>
<dbReference type="SUPFAM" id="SSF48726">
    <property type="entry name" value="Immunoglobulin"/>
    <property type="match status" value="5"/>
</dbReference>
<dbReference type="FunFam" id="2.60.40.10:FF:000177">
    <property type="entry name" value="Sidekick cell adhesion molecule 2"/>
    <property type="match status" value="1"/>
</dbReference>
<dbReference type="InterPro" id="IPR003961">
    <property type="entry name" value="FN3_dom"/>
</dbReference>
<dbReference type="Pfam" id="PF00041">
    <property type="entry name" value="fn3"/>
    <property type="match status" value="12"/>
</dbReference>
<evidence type="ECO:0000256" key="1">
    <source>
        <dbReference type="ARBA" id="ARBA00004251"/>
    </source>
</evidence>
<dbReference type="FunFam" id="2.60.40.10:FF:000420">
    <property type="entry name" value="Sidekick cell adhesion molecule 2"/>
    <property type="match status" value="1"/>
</dbReference>
<feature type="domain" description="Fibronectin type-III" evidence="18">
    <location>
        <begin position="1615"/>
        <end position="1711"/>
    </location>
</feature>
<feature type="region of interest" description="Disordered" evidence="15">
    <location>
        <begin position="1698"/>
        <end position="1726"/>
    </location>
</feature>
<dbReference type="CDD" id="cd00063">
    <property type="entry name" value="FN3"/>
    <property type="match status" value="12"/>
</dbReference>
<dbReference type="FunFam" id="2.60.40.10:FF:000360">
    <property type="entry name" value="Sidekick cell adhesion molecule 2"/>
    <property type="match status" value="1"/>
</dbReference>
<evidence type="ECO:0000256" key="10">
    <source>
        <dbReference type="ARBA" id="ARBA00023157"/>
    </source>
</evidence>
<dbReference type="CDD" id="cd00096">
    <property type="entry name" value="Ig"/>
    <property type="match status" value="1"/>
</dbReference>
<dbReference type="FunFam" id="2.60.40.10:FF:000158">
    <property type="entry name" value="Sidekick cell adhesion molecule 2"/>
    <property type="match status" value="1"/>
</dbReference>
<dbReference type="PANTHER" id="PTHR44170">
    <property type="entry name" value="PROTEIN SIDEKICK"/>
    <property type="match status" value="1"/>
</dbReference>
<feature type="domain" description="Fibronectin type-III" evidence="18">
    <location>
        <begin position="681"/>
        <end position="777"/>
    </location>
</feature>
<dbReference type="FunFam" id="2.60.40.10:FF:000231">
    <property type="entry name" value="Sidekick cell adhesion molecule 2"/>
    <property type="match status" value="1"/>
</dbReference>
<feature type="region of interest" description="Disordered" evidence="15">
    <location>
        <begin position="2057"/>
        <end position="2098"/>
    </location>
</feature>
<dbReference type="GO" id="GO:0098609">
    <property type="term" value="P:cell-cell adhesion"/>
    <property type="evidence" value="ECO:0007669"/>
    <property type="project" value="TreeGrafter"/>
</dbReference>
<feature type="domain" description="Fibronectin type-III" evidence="18">
    <location>
        <begin position="1391"/>
        <end position="1488"/>
    </location>
</feature>
<dbReference type="FunFam" id="2.60.40.10:FF:000206">
    <property type="entry name" value="Sidekick cell adhesion molecule 2"/>
    <property type="match status" value="1"/>
</dbReference>
<dbReference type="FunFam" id="2.60.40.10:FF:000485">
    <property type="entry name" value="Sidekick cell adhesion molecule 2"/>
    <property type="match status" value="1"/>
</dbReference>
<feature type="compositionally biased region" description="Polar residues" evidence="15">
    <location>
        <begin position="2085"/>
        <end position="2098"/>
    </location>
</feature>
<sequence length="2098" mass="232110">MLSLFLSLSLSLPPDDVPPYFKMEPVATQIHLEGNRLVLTCMAEGSWPLEFKWLYNGTELTRFSLEYRYVIPSLDRSHAGFYRCIVRNRVGALMQRSSQVQVAYMEGFVQGERSQVVSQGEAALIFPPQIHSFPRPGITWFRDGRKIPPSSRIALTLDNTLVILSTVAPDAGRYYAQAVNDKNGENKTSQPILLNVETDPIAPSIIIPPKNTSVVVGTFEVTLECVANTRPLIKLSITWWKNGVLVNRGLRDFGRRLTISGPMVSDSGYYECEASLRSSSAPSVSAGAYLHVLEHPQFVKEPDRHITAEMEKVVDIVCQARGVPQPDIVWYKDAVPISPVKTPRYRVLVGGSLQINGLLPDDTGMFQCFARNLAGEIQTNTYLAVTSIAPNITAGPSDSAVIDGMSIILHCETSGAPRPAITWQKADRVLASGSVQLPRFTLLESGSLLISPSHLSDAGSYTCMASNSRGIDEASADLVVWARTRITNPPQDQSVIKGTNAAMTCGVTHDPSVTVRHIWEKGGVVIDMKSSPRLRLDSNGTLHISQTWSGDIGTYTCRVTSVGGNDSHSAHLRVRQLPHAPENLIATLSSSERRTINLTWAQAFDGNSPLIRYILEVSENNAPWTVLLANIEPEASSVIVGGLIPARSYQFHLCAVNDVGKGQFSRETVRVSLPEEPPSAPPQTVIASGRTNQSIMIQWQPPPESHQNGPLQGYIIRYCLSGLPVDCQMKNITNPDQTNLLLEDLIIWTNYEIEVAAYNGAGQGVYSPKVTEWTLQGVPTVPPGNVQADAVNSTTVRFTWSAPSPQFINGINQGYKLLAWEPGHEEDVTLVTVRPNFQDSVHVGYITGLKKFTEYFTCVLCFTTPGDGPRSTPQCIRTHEDTPGPVGHLSFTEILDTSLKVSWKDPPEKNGILTGYRISWEEFNRTNTRVTHYLPNITQEYRVTGLTALTTYTIQVAGMTAKGQGQLSSSTISSGVPPEMPGPPTNIAISNISPRSVTLQFKPGYDGKTSISRWLVEAQVIGVIGENEEWVVVHRLDNEPDARSLEVQGLNPYTYYRFRMRQVNIVGTSPPSQPSRKIQTLQAPPDIAPANITLRTASETSLWLRWVPLPEWEYNGNPELVGYRVQYSRLGSKAGVLSHIIPDRQEREFTIEDLEEWTEYEVKVQAFNGIGPGLWSQPVHGRTRESVPSSGPANVSAFATTSSSVLVRWGDVPETDRNGLILGYKVVYKEKDAESALRFWTVEGNTTYSVQLTGLGKYVLYEIQVVAFTRIGDGMPSSPPIFERTLDDVPGPPVGILFPEVRTSSVRLIWQPPAQPNGIILAYQIAYRKNSSSITSAIVDVLIPSARQYTATGLKPESVYVFRLTAQTRKGWGEAAEALVVTTEKRARPQPTSRPVVPQEEVQARSVLLSWEPGSDGLSPIRYYTVQHRELPDSNWTVHSASVNHEATSYVIDKLKPFTSYQFRVKATNDIGDSEYSEESEAITTLQDAPDKAPTILSVTPHTTTSVLVRWKPPPEEEINGILLGFRVRYRELRYDRLRSFTVRTVNSPSANWAELTAPYSVRNLTESSLTQYELDNLNKHKRYEIRLSVYNAVGEGPNSSPQEVFVGEAVPTAASQNVAIQSSTATQLDVTWDPPPVEAQNGDIQGYKIYYWEFQLQNETERLRTLFLPELSVKLKNLTGYTTYMISVAAFNAAGDGPRSLPTRGRTQQAGDSLDTSPCKIHQSTSSDLHTKTNLWGFYSIPMRLICFYIVSSTDSSPHNSGVSKVVTVDVKGSTPLWMKIKDLADGVTYNFRIRAKTLTYGPEIEANITTGPGEGAPGPPGEPFISRYGTALTLHWSSGDPGRAPITRYVIEARPSDEGLWDILIKDIPKEVTSYTLNLDTLREGVTYDFRVIAVNDYGYGSPSAPSPSISAQKVSPFYEEWWFLVVIALVGLIFILLLIFILIIRGQSKKYTKKTDSGGLMSQKHLFLCVFSSRSPPRPSPGSLHYSDEDVSIKYNDLVPAESSVTDIFFLIQLQGSDSEYELDPNRQKTHSFVNHYISDPTYYNSWRRQQKGVSRPPAYGYAQPDTVAEQESRPHPPPLGTSAQVPATGFSSFV</sequence>
<keyword evidence="11" id="KW-0325">Glycoprotein</keyword>
<feature type="compositionally biased region" description="Polar residues" evidence="15">
    <location>
        <begin position="1706"/>
        <end position="1726"/>
    </location>
</feature>
<dbReference type="FunFam" id="2.60.40.10:FF:000301">
    <property type="entry name" value="Sidekick cell adhesion molecule 2"/>
    <property type="match status" value="1"/>
</dbReference>
<dbReference type="FunFam" id="2.60.40.10:FF:000271">
    <property type="entry name" value="Sidekick cell adhesion molecule 2"/>
    <property type="match status" value="1"/>
</dbReference>
<dbReference type="FunFam" id="2.60.40.10:FF:000261">
    <property type="entry name" value="Sidekick cell adhesion molecule 2"/>
    <property type="match status" value="1"/>
</dbReference>
<keyword evidence="7 16" id="KW-1133">Transmembrane helix</keyword>
<feature type="domain" description="Fibronectin type-III" evidence="18">
    <location>
        <begin position="1088"/>
        <end position="1186"/>
    </location>
</feature>
<evidence type="ECO:0000256" key="7">
    <source>
        <dbReference type="ARBA" id="ARBA00022989"/>
    </source>
</evidence>
<feature type="domain" description="Ig-like" evidence="17">
    <location>
        <begin position="203"/>
        <end position="285"/>
    </location>
</feature>
<keyword evidence="2" id="KW-1003">Cell membrane</keyword>
<dbReference type="Pfam" id="PF13927">
    <property type="entry name" value="Ig_3"/>
    <property type="match status" value="3"/>
</dbReference>
<evidence type="ECO:0000256" key="16">
    <source>
        <dbReference type="SAM" id="Phobius"/>
    </source>
</evidence>
<evidence type="ECO:0000313" key="20">
    <source>
        <dbReference type="Proteomes" id="UP000472260"/>
    </source>
</evidence>
<keyword evidence="3 16" id="KW-0812">Transmembrane</keyword>
<dbReference type="SUPFAM" id="SSF49265">
    <property type="entry name" value="Fibronectin type III"/>
    <property type="match status" value="7"/>
</dbReference>
<keyword evidence="20" id="KW-1185">Reference proteome</keyword>
<organism evidence="19 20">
    <name type="scientific">Sinocyclocheilus anshuiensis</name>
    <dbReference type="NCBI Taxonomy" id="1608454"/>
    <lineage>
        <taxon>Eukaryota</taxon>
        <taxon>Metazoa</taxon>
        <taxon>Chordata</taxon>
        <taxon>Craniata</taxon>
        <taxon>Vertebrata</taxon>
        <taxon>Euteleostomi</taxon>
        <taxon>Actinopterygii</taxon>
        <taxon>Neopterygii</taxon>
        <taxon>Teleostei</taxon>
        <taxon>Ostariophysi</taxon>
        <taxon>Cypriniformes</taxon>
        <taxon>Cyprinidae</taxon>
        <taxon>Cyprininae</taxon>
        <taxon>Sinocyclocheilus</taxon>
    </lineage>
</organism>
<dbReference type="Proteomes" id="UP000472260">
    <property type="component" value="Unassembled WGS sequence"/>
</dbReference>
<dbReference type="Gene3D" id="2.60.40.10">
    <property type="entry name" value="Immunoglobulins"/>
    <property type="match status" value="19"/>
</dbReference>
<feature type="domain" description="Fibronectin type-III" evidence="18">
    <location>
        <begin position="1191"/>
        <end position="1288"/>
    </location>
</feature>
<keyword evidence="10" id="KW-1015">Disulfide bond</keyword>
<feature type="domain" description="Fibronectin type-III" evidence="18">
    <location>
        <begin position="1292"/>
        <end position="1386"/>
    </location>
</feature>
<evidence type="ECO:0000256" key="4">
    <source>
        <dbReference type="ARBA" id="ARBA00022729"/>
    </source>
</evidence>
<keyword evidence="5" id="KW-0677">Repeat</keyword>
<keyword evidence="9 16" id="KW-0472">Membrane</keyword>
<dbReference type="FunFam" id="2.60.40.10:FF:000359">
    <property type="entry name" value="Sidekick cell adhesion molecule 2"/>
    <property type="match status" value="1"/>
</dbReference>
<evidence type="ECO:0000256" key="14">
    <source>
        <dbReference type="ARBA" id="ARBA00061621"/>
    </source>
</evidence>
<name>A0A671T3N3_9TELE</name>
<dbReference type="PRINTS" id="PR00014">
    <property type="entry name" value="FNTYPEIII"/>
</dbReference>
<dbReference type="InterPro" id="IPR013783">
    <property type="entry name" value="Ig-like_fold"/>
</dbReference>
<evidence type="ECO:0000256" key="13">
    <source>
        <dbReference type="ARBA" id="ARBA00034103"/>
    </source>
</evidence>
<feature type="domain" description="Ig-like" evidence="17">
    <location>
        <begin position="296"/>
        <end position="386"/>
    </location>
</feature>
<feature type="domain" description="Ig-like" evidence="17">
    <location>
        <begin position="19"/>
        <end position="101"/>
    </location>
</feature>
<protein>
    <submittedName>
        <fullName evidence="19">Sidekick cell adhesion molecule 2a</fullName>
    </submittedName>
</protein>
<dbReference type="InterPro" id="IPR003598">
    <property type="entry name" value="Ig_sub2"/>
</dbReference>
<feature type="transmembrane region" description="Helical" evidence="16">
    <location>
        <begin position="1924"/>
        <end position="1947"/>
    </location>
</feature>